<feature type="compositionally biased region" description="Low complexity" evidence="3">
    <location>
        <begin position="37"/>
        <end position="71"/>
    </location>
</feature>
<evidence type="ECO:0000313" key="6">
    <source>
        <dbReference type="EMBL" id="TPX71355.1"/>
    </source>
</evidence>
<feature type="region of interest" description="Disordered" evidence="3">
    <location>
        <begin position="37"/>
        <end position="78"/>
    </location>
</feature>
<proteinExistence type="predicted"/>
<evidence type="ECO:0000256" key="4">
    <source>
        <dbReference type="SAM" id="Phobius"/>
    </source>
</evidence>
<dbReference type="AlphaFoldDB" id="A0A507F6P4"/>
<feature type="region of interest" description="Disordered" evidence="3">
    <location>
        <begin position="577"/>
        <end position="599"/>
    </location>
</feature>
<dbReference type="PANTHER" id="PTHR46093:SF18">
    <property type="entry name" value="FIBRONECTIN TYPE-III DOMAIN-CONTAINING PROTEIN"/>
    <property type="match status" value="1"/>
</dbReference>
<keyword evidence="4" id="KW-0472">Membrane</keyword>
<dbReference type="InterPro" id="IPR015915">
    <property type="entry name" value="Kelch-typ_b-propeller"/>
</dbReference>
<keyword evidence="2" id="KW-0677">Repeat</keyword>
<keyword evidence="7" id="KW-1185">Reference proteome</keyword>
<feature type="compositionally biased region" description="Polar residues" evidence="3">
    <location>
        <begin position="731"/>
        <end position="740"/>
    </location>
</feature>
<keyword evidence="4" id="KW-1133">Transmembrane helix</keyword>
<sequence length="934" mass="100097">MRAAASSMYLLLLTGCAVFAQQSQPTTSTTAAAALSIPASTSSQASGPSTSQQQPSATGSSSQQAAPTQAPITQVGGPPLPRYGASAQLIRDQGLIVFFGGHVGTPQNGFYVDLNAPFQFQVPQTIVTLSVTKAFTFSTGEWNSVTNTNLTIPAPNLDSDPRVTAYGVSAIARGIDVGATENRDVFYYLFGQNYNVLIDSTVYQYNQGSNLIGVLNKQPNPPPGRDRAISCMIDPSTLLIHGGMSGTDNDVKTLTLRSTLFVSLKNISGTEKAWLPLQDNSQGPTLHDHMGECLRGNVYAVGGVTDQLTPDGNAVVAPMEHVWVFSYDKDYTRGSWTKVPVNAPDGVPTPRRSGTLTALDPNGDILLLHGGTAVDFSETYSDLWELNVKTYTWKRLTPSIYSRHSHNAIAVNGMLITAFGVMSDFNSTKVPNVVTPPLWVYDSTTNKWGGFPASAALSPAPPGPMPAHVPAFSTQTQTAQPPPATGVNPAIIYGSIAGVIALILAVSAYVTVRNHKRNNSEKEFVEENIADQLHAEDRDLTAAHAGIMGREESHGRNSRMVGGKLAKLIHQKSTGIYSTEVMDDEEAPEADKRKSTSSIESYSSAQIRYILENTDAPAAGASDPKSPGTNEGSGSDSGGNRSSIMSGIVGRPISLLGSILNKMSTEDLKNVVASDKPGGSKNRASMIFFKEEAPKEPLRPWELPGMGVQSQSKRPTSQQFAPGSVIGGPATSMSRDPSRSSLMLAQEKRINLNGLIGELPAIDLDRDSTGSTYNTNYHKMNRVPSYASTGSYNNNNTNTMQAAGRQNSRHSYTNMHIASSASDLNKRVSVYSNSSSSAYSSTAPSSVEMYDPDPTQSMRALFARFTDEQILYSWNAYSATTGHVYTIEQVSAMRAMHSQVTDSETPLAEVEKNILDKRDAKGSPLTMTEPLTID</sequence>
<feature type="compositionally biased region" description="Polar residues" evidence="3">
    <location>
        <begin position="708"/>
        <end position="721"/>
    </location>
</feature>
<comment type="caution">
    <text evidence="6">The sequence shown here is derived from an EMBL/GenBank/DDBJ whole genome shotgun (WGS) entry which is preliminary data.</text>
</comment>
<evidence type="ECO:0000313" key="7">
    <source>
        <dbReference type="Proteomes" id="UP000320333"/>
    </source>
</evidence>
<keyword evidence="5" id="KW-0732">Signal</keyword>
<evidence type="ECO:0000256" key="5">
    <source>
        <dbReference type="SAM" id="SignalP"/>
    </source>
</evidence>
<evidence type="ECO:0000256" key="3">
    <source>
        <dbReference type="SAM" id="MobiDB-lite"/>
    </source>
</evidence>
<accession>A0A507F6P4</accession>
<dbReference type="OrthoDB" id="432528at2759"/>
<dbReference type="EMBL" id="QEAP01000252">
    <property type="protein sequence ID" value="TPX71355.1"/>
    <property type="molecule type" value="Genomic_DNA"/>
</dbReference>
<dbReference type="PROSITE" id="PS51257">
    <property type="entry name" value="PROKAR_LIPOPROTEIN"/>
    <property type="match status" value="1"/>
</dbReference>
<keyword evidence="1" id="KW-0880">Kelch repeat</keyword>
<dbReference type="Gene3D" id="2.120.10.80">
    <property type="entry name" value="Kelch-type beta propeller"/>
    <property type="match status" value="2"/>
</dbReference>
<feature type="transmembrane region" description="Helical" evidence="4">
    <location>
        <begin position="490"/>
        <end position="512"/>
    </location>
</feature>
<dbReference type="Pfam" id="PF24681">
    <property type="entry name" value="Kelch_KLHDC2_KLHL20_DRC7"/>
    <property type="match status" value="1"/>
</dbReference>
<evidence type="ECO:0008006" key="8">
    <source>
        <dbReference type="Google" id="ProtNLM"/>
    </source>
</evidence>
<keyword evidence="4" id="KW-0812">Transmembrane</keyword>
<feature type="signal peptide" evidence="5">
    <location>
        <begin position="1"/>
        <end position="20"/>
    </location>
</feature>
<feature type="chain" id="PRO_5021365784" description="F-box domain-containing protein" evidence="5">
    <location>
        <begin position="21"/>
        <end position="934"/>
    </location>
</feature>
<protein>
    <recommendedName>
        <fullName evidence="8">F-box domain-containing protein</fullName>
    </recommendedName>
</protein>
<dbReference type="Proteomes" id="UP000320333">
    <property type="component" value="Unassembled WGS sequence"/>
</dbReference>
<gene>
    <name evidence="6" type="ORF">CcCBS67573_g06190</name>
</gene>
<dbReference type="STRING" id="246404.A0A507F6P4"/>
<feature type="compositionally biased region" description="Low complexity" evidence="3">
    <location>
        <begin position="628"/>
        <end position="643"/>
    </location>
</feature>
<name>A0A507F6P4_9FUNG</name>
<organism evidence="6 7">
    <name type="scientific">Chytriomyces confervae</name>
    <dbReference type="NCBI Taxonomy" id="246404"/>
    <lineage>
        <taxon>Eukaryota</taxon>
        <taxon>Fungi</taxon>
        <taxon>Fungi incertae sedis</taxon>
        <taxon>Chytridiomycota</taxon>
        <taxon>Chytridiomycota incertae sedis</taxon>
        <taxon>Chytridiomycetes</taxon>
        <taxon>Chytridiales</taxon>
        <taxon>Chytriomycetaceae</taxon>
        <taxon>Chytriomyces</taxon>
    </lineage>
</organism>
<feature type="region of interest" description="Disordered" evidence="3">
    <location>
        <begin position="617"/>
        <end position="646"/>
    </location>
</feature>
<dbReference type="PANTHER" id="PTHR46093">
    <property type="entry name" value="ACYL-COA-BINDING DOMAIN-CONTAINING PROTEIN 5"/>
    <property type="match status" value="1"/>
</dbReference>
<feature type="region of interest" description="Disordered" evidence="3">
    <location>
        <begin position="706"/>
        <end position="740"/>
    </location>
</feature>
<evidence type="ECO:0000256" key="2">
    <source>
        <dbReference type="ARBA" id="ARBA00022737"/>
    </source>
</evidence>
<dbReference type="SUPFAM" id="SSF117281">
    <property type="entry name" value="Kelch motif"/>
    <property type="match status" value="1"/>
</dbReference>
<reference evidence="6 7" key="1">
    <citation type="journal article" date="2019" name="Sci. Rep.">
        <title>Comparative genomics of chytrid fungi reveal insights into the obligate biotrophic and pathogenic lifestyle of Synchytrium endobioticum.</title>
        <authorList>
            <person name="van de Vossenberg B.T.L.H."/>
            <person name="Warris S."/>
            <person name="Nguyen H.D.T."/>
            <person name="van Gent-Pelzer M.P.E."/>
            <person name="Joly D.L."/>
            <person name="van de Geest H.C."/>
            <person name="Bonants P.J.M."/>
            <person name="Smith D.S."/>
            <person name="Levesque C.A."/>
            <person name="van der Lee T.A.J."/>
        </authorList>
    </citation>
    <scope>NUCLEOTIDE SEQUENCE [LARGE SCALE GENOMIC DNA]</scope>
    <source>
        <strain evidence="6 7">CBS 675.73</strain>
    </source>
</reference>
<evidence type="ECO:0000256" key="1">
    <source>
        <dbReference type="ARBA" id="ARBA00022441"/>
    </source>
</evidence>